<reference key="1">
    <citation type="submission" date="2010-11" db="EMBL/GenBank/DDBJ databases">
        <title>The complete genome of Bacteroides helcogenes P 36-108.</title>
        <authorList>
            <consortium name="US DOE Joint Genome Institute (JGI-PGF)"/>
            <person name="Lucas S."/>
            <person name="Copeland A."/>
            <person name="Lapidus A."/>
            <person name="Bruce D."/>
            <person name="Goodwin L."/>
            <person name="Pitluck S."/>
            <person name="Kyrpides N."/>
            <person name="Mavromatis K."/>
            <person name="Ivanova N."/>
            <person name="Zeytun A."/>
            <person name="Brettin T."/>
            <person name="Detter J.C."/>
            <person name="Tapia R."/>
            <person name="Han C."/>
            <person name="Land M."/>
            <person name="Hauser L."/>
            <person name="Markowitz V."/>
            <person name="Cheng J.-F."/>
            <person name="Hugenholtz P."/>
            <person name="Woyke T."/>
            <person name="Wu D."/>
            <person name="Gronow S."/>
            <person name="Wellnitz S."/>
            <person name="Brambilla E."/>
            <person name="Klenk H.-P."/>
            <person name="Eisen J.A."/>
        </authorList>
    </citation>
    <scope>NUCLEOTIDE SEQUENCE</scope>
    <source>
        <strain>P 36-108</strain>
    </source>
</reference>
<dbReference type="OrthoDB" id="6290225at2"/>
<dbReference type="Proteomes" id="UP000008630">
    <property type="component" value="Chromosome"/>
</dbReference>
<protein>
    <submittedName>
        <fullName evidence="3">Pseudaminic acid biosynthesis-associated protein PseG</fullName>
    </submittedName>
</protein>
<dbReference type="RefSeq" id="WP_013547514.1">
    <property type="nucleotide sequence ID" value="NC_014933.1"/>
</dbReference>
<dbReference type="eggNOG" id="COG3980">
    <property type="taxonomic scope" value="Bacteria"/>
</dbReference>
<dbReference type="SUPFAM" id="SSF53756">
    <property type="entry name" value="UDP-Glycosyltransferase/glycogen phosphorylase"/>
    <property type="match status" value="1"/>
</dbReference>
<evidence type="ECO:0000256" key="1">
    <source>
        <dbReference type="PIRSR" id="PIRSR620023-1"/>
    </source>
</evidence>
<dbReference type="HOGENOM" id="CLU_023406_1_0_10"/>
<dbReference type="NCBIfam" id="TIGR03590">
    <property type="entry name" value="PseG"/>
    <property type="match status" value="1"/>
</dbReference>
<sequence length="328" mass="37483">MNKIYFRADASAAIGYGHFIRTLALADMLKEDFDCTFFTCHPTSYQVSEMEKVCSYVTLQEETHYDDFLSYLNGDEIVVLDNYYYTSQYQKQIKQKGCKLVCIDDVPEKHFFADLIINHSLCVSASDYDCEDYTSICVGMDYLLLRKEFLDATKMQFSGIRSSIFICYGGSDEFDFSLKSCKLLRGLDDRHIIVVIGGGYCNKEELQRYAEDNNISVFSNIDANQMIKLMSLSSLAVVPASTTFFEACCARLPIITGYTVDNQRMIASCCEKYSLGYNCGDFHKGFDDKLKAAYSAIDEKHIEEYIFSQNRLINDSSENILNLFRELC</sequence>
<proteinExistence type="predicted"/>
<evidence type="ECO:0000256" key="2">
    <source>
        <dbReference type="PIRSR" id="PIRSR620023-2"/>
    </source>
</evidence>
<dbReference type="Gene3D" id="3.40.50.2000">
    <property type="entry name" value="Glycogen Phosphorylase B"/>
    <property type="match status" value="1"/>
</dbReference>
<evidence type="ECO:0000313" key="3">
    <source>
        <dbReference type="EMBL" id="ADV43921.1"/>
    </source>
</evidence>
<dbReference type="STRING" id="693979.Bache_1943"/>
<accession>E6SQ62</accession>
<evidence type="ECO:0000313" key="4">
    <source>
        <dbReference type="Proteomes" id="UP000008630"/>
    </source>
</evidence>
<feature type="active site" description="Proton acceptor" evidence="1">
    <location>
        <position position="18"/>
    </location>
</feature>
<dbReference type="Gene3D" id="3.40.50.11190">
    <property type="match status" value="1"/>
</dbReference>
<feature type="binding site" evidence="2">
    <location>
        <position position="146"/>
    </location>
    <ligand>
        <name>substrate</name>
    </ligand>
</feature>
<gene>
    <name evidence="3" type="ordered locus">Bache_1943</name>
</gene>
<dbReference type="AlphaFoldDB" id="E6SQ62"/>
<keyword evidence="4" id="KW-1185">Reference proteome</keyword>
<feature type="binding site" evidence="2">
    <location>
        <position position="246"/>
    </location>
    <ligand>
        <name>substrate</name>
    </ligand>
</feature>
<dbReference type="KEGG" id="bhl:Bache_1943"/>
<dbReference type="EMBL" id="CP002352">
    <property type="protein sequence ID" value="ADV43921.1"/>
    <property type="molecule type" value="Genomic_DNA"/>
</dbReference>
<name>E6SQ62_BACT6</name>
<dbReference type="InterPro" id="IPR020023">
    <property type="entry name" value="PseG"/>
</dbReference>
<organism evidence="3 4">
    <name type="scientific">Bacteroides helcogenes (strain ATCC 35417 / DSM 20613 / JCM 6297 / CCUG 15421 / P 36-108)</name>
    <dbReference type="NCBI Taxonomy" id="693979"/>
    <lineage>
        <taxon>Bacteria</taxon>
        <taxon>Pseudomonadati</taxon>
        <taxon>Bacteroidota</taxon>
        <taxon>Bacteroidia</taxon>
        <taxon>Bacteroidales</taxon>
        <taxon>Bacteroidaceae</taxon>
        <taxon>Bacteroides</taxon>
    </lineage>
</organism>
<reference evidence="3 4" key="2">
    <citation type="journal article" date="2011" name="Stand. Genomic Sci.">
        <title>Complete genome sequence of Bacteroides helcogenes type strain (P 36-108).</title>
        <authorList>
            <person name="Pati A."/>
            <person name="Gronow S."/>
            <person name="Zeytun A."/>
            <person name="Lapidus A."/>
            <person name="Nolan M."/>
            <person name="Hammon N."/>
            <person name="Deshpande S."/>
            <person name="Cheng J.F."/>
            <person name="Tapia R."/>
            <person name="Han C."/>
            <person name="Goodwin L."/>
            <person name="Pitluck S."/>
            <person name="Liolios K."/>
            <person name="Pagani I."/>
            <person name="Ivanova N."/>
            <person name="Mavromatis K."/>
            <person name="Chen A."/>
            <person name="Palaniappan K."/>
            <person name="Land M."/>
            <person name="Hauser L."/>
            <person name="Chang Y.J."/>
            <person name="Jeffries C.D."/>
            <person name="Detter J.C."/>
            <person name="Brambilla E."/>
            <person name="Rohde M."/>
            <person name="Goker M."/>
            <person name="Woyke T."/>
            <person name="Bristow J."/>
            <person name="Eisen J.A."/>
            <person name="Markowitz V."/>
            <person name="Hugenholtz P."/>
            <person name="Kyrpides N.C."/>
            <person name="Klenk H.P."/>
            <person name="Lucas S."/>
        </authorList>
    </citation>
    <scope>NUCLEOTIDE SEQUENCE [LARGE SCALE GENOMIC DNA]</scope>
    <source>
        <strain evidence="4">ATCC 35417 / DSM 20613 / JCM 6297 / CCUG 15421 / P 36-108</strain>
    </source>
</reference>